<dbReference type="Pfam" id="PF01513">
    <property type="entry name" value="NAD_kinase"/>
    <property type="match status" value="1"/>
</dbReference>
<reference evidence="7" key="1">
    <citation type="submission" date="2023-03" db="EMBL/GenBank/DDBJ databases">
        <authorList>
            <person name="Steffen K."/>
            <person name="Cardenas P."/>
        </authorList>
    </citation>
    <scope>NUCLEOTIDE SEQUENCE</scope>
</reference>
<dbReference type="Pfam" id="PF20143">
    <property type="entry name" value="NAD_kinase_C"/>
    <property type="match status" value="1"/>
</dbReference>
<gene>
    <name evidence="7" type="ORF">GBAR_LOCUS28772</name>
</gene>
<evidence type="ECO:0000256" key="5">
    <source>
        <dbReference type="ARBA" id="ARBA00022857"/>
    </source>
</evidence>
<evidence type="ECO:0000256" key="4">
    <source>
        <dbReference type="ARBA" id="ARBA00022777"/>
    </source>
</evidence>
<keyword evidence="5" id="KW-0521">NADP</keyword>
<dbReference type="Gene3D" id="3.40.50.10330">
    <property type="entry name" value="Probable inorganic polyphosphate/atp-NAD kinase, domain 1"/>
    <property type="match status" value="1"/>
</dbReference>
<dbReference type="AlphaFoldDB" id="A0AA35XIC4"/>
<evidence type="ECO:0000256" key="1">
    <source>
        <dbReference type="ARBA" id="ARBA00010995"/>
    </source>
</evidence>
<keyword evidence="8" id="KW-1185">Reference proteome</keyword>
<dbReference type="EC" id="2.7.1.23" evidence="2"/>
<dbReference type="PANTHER" id="PTHR20275">
    <property type="entry name" value="NAD KINASE"/>
    <property type="match status" value="1"/>
</dbReference>
<dbReference type="InterPro" id="IPR017437">
    <property type="entry name" value="ATP-NAD_kinase_PpnK-typ_C"/>
</dbReference>
<dbReference type="InterPro" id="IPR016064">
    <property type="entry name" value="NAD/diacylglycerol_kinase_sf"/>
</dbReference>
<protein>
    <recommendedName>
        <fullName evidence="2">NAD(+) kinase</fullName>
        <ecNumber evidence="2">2.7.1.23</ecNumber>
    </recommendedName>
</protein>
<name>A0AA35XIC4_GEOBA</name>
<keyword evidence="6" id="KW-0520">NAD</keyword>
<dbReference type="GO" id="GO:0003951">
    <property type="term" value="F:NAD+ kinase activity"/>
    <property type="evidence" value="ECO:0007669"/>
    <property type="project" value="UniProtKB-EC"/>
</dbReference>
<comment type="caution">
    <text evidence="7">The sequence shown here is derived from an EMBL/GenBank/DDBJ whole genome shotgun (WGS) entry which is preliminary data.</text>
</comment>
<proteinExistence type="inferred from homology"/>
<evidence type="ECO:0000256" key="2">
    <source>
        <dbReference type="ARBA" id="ARBA00012120"/>
    </source>
</evidence>
<keyword evidence="4 7" id="KW-0418">Kinase</keyword>
<dbReference type="HAMAP" id="MF_00361">
    <property type="entry name" value="NAD_kinase"/>
    <property type="match status" value="1"/>
</dbReference>
<evidence type="ECO:0000313" key="8">
    <source>
        <dbReference type="Proteomes" id="UP001174909"/>
    </source>
</evidence>
<dbReference type="EMBL" id="CASHTH010004026">
    <property type="protein sequence ID" value="CAI8052615.1"/>
    <property type="molecule type" value="Genomic_DNA"/>
</dbReference>
<dbReference type="GO" id="GO:0019674">
    <property type="term" value="P:NAD+ metabolic process"/>
    <property type="evidence" value="ECO:0007669"/>
    <property type="project" value="InterPro"/>
</dbReference>
<dbReference type="SUPFAM" id="SSF111331">
    <property type="entry name" value="NAD kinase/diacylglycerol kinase-like"/>
    <property type="match status" value="1"/>
</dbReference>
<evidence type="ECO:0000256" key="3">
    <source>
        <dbReference type="ARBA" id="ARBA00022679"/>
    </source>
</evidence>
<evidence type="ECO:0000313" key="7">
    <source>
        <dbReference type="EMBL" id="CAI8052615.1"/>
    </source>
</evidence>
<comment type="similarity">
    <text evidence="1">Belongs to the NAD kinase family.</text>
</comment>
<dbReference type="Gene3D" id="2.60.200.30">
    <property type="entry name" value="Probable inorganic polyphosphate/atp-NAD kinase, domain 2"/>
    <property type="match status" value="1"/>
</dbReference>
<dbReference type="PANTHER" id="PTHR20275:SF0">
    <property type="entry name" value="NAD KINASE"/>
    <property type="match status" value="1"/>
</dbReference>
<dbReference type="GO" id="GO:0006741">
    <property type="term" value="P:NADP+ biosynthetic process"/>
    <property type="evidence" value="ECO:0007669"/>
    <property type="project" value="InterPro"/>
</dbReference>
<evidence type="ECO:0000256" key="6">
    <source>
        <dbReference type="ARBA" id="ARBA00023027"/>
    </source>
</evidence>
<accession>A0AA35XIC4</accession>
<keyword evidence="3" id="KW-0808">Transferase</keyword>
<sequence length="274" mass="29399">MIPEALNLAHAIVSELDLGANSWILAAEDVNGLAARAVNSDLVITIGGDGTILRVNRAIAPLGIPLVGVNMGRLGFMTELTVPGVMDELPQYFKGGMRVSEHSMLMASSFRRDPDGAEPIQHGPYHALNDVVLTRGQVSRVITVRVVIDGADVSTFRADGVILATATGSTGYSFAAGGPIVDPLSDDVVLTPLASHVGLTAPLVLRPTSSVDFHLEGSQGAILSVDGFENHPIEPGDWVRITRSPHRARFLRAHEHNYFWATLTQRLGFSLQRR</sequence>
<dbReference type="InterPro" id="IPR017438">
    <property type="entry name" value="ATP-NAD_kinase_N"/>
</dbReference>
<dbReference type="Proteomes" id="UP001174909">
    <property type="component" value="Unassembled WGS sequence"/>
</dbReference>
<dbReference type="InterPro" id="IPR002504">
    <property type="entry name" value="NADK"/>
</dbReference>
<organism evidence="7 8">
    <name type="scientific">Geodia barretti</name>
    <name type="common">Barrett's horny sponge</name>
    <dbReference type="NCBI Taxonomy" id="519541"/>
    <lineage>
        <taxon>Eukaryota</taxon>
        <taxon>Metazoa</taxon>
        <taxon>Porifera</taxon>
        <taxon>Demospongiae</taxon>
        <taxon>Heteroscleromorpha</taxon>
        <taxon>Tetractinellida</taxon>
        <taxon>Astrophorina</taxon>
        <taxon>Geodiidae</taxon>
        <taxon>Geodia</taxon>
    </lineage>
</organism>